<protein>
    <submittedName>
        <fullName evidence="1">Uncharacterized protein</fullName>
    </submittedName>
</protein>
<dbReference type="Proteomes" id="UP001596494">
    <property type="component" value="Unassembled WGS sequence"/>
</dbReference>
<evidence type="ECO:0000313" key="1">
    <source>
        <dbReference type="EMBL" id="MFC7319275.1"/>
    </source>
</evidence>
<dbReference type="RefSeq" id="WP_289216046.1">
    <property type="nucleotide sequence ID" value="NZ_JAPVRC010000005.1"/>
</dbReference>
<name>A0ABW2JXS0_9BACI</name>
<keyword evidence="2" id="KW-1185">Reference proteome</keyword>
<accession>A0ABW2JXS0</accession>
<gene>
    <name evidence="1" type="ORF">ACFQMN_00075</name>
</gene>
<sequence length="64" mass="7614">MFNDRKEILCIYIERKPVMIEIITAKKYIVLADFNDRSYKVEAADKGVALREMVKMLKEDYIIQ</sequence>
<dbReference type="EMBL" id="JBHTBY010000001">
    <property type="protein sequence ID" value="MFC7319275.1"/>
    <property type="molecule type" value="Genomic_DNA"/>
</dbReference>
<proteinExistence type="predicted"/>
<evidence type="ECO:0000313" key="2">
    <source>
        <dbReference type="Proteomes" id="UP001596494"/>
    </source>
</evidence>
<organism evidence="1 2">
    <name type="scientific">Halobacillus campisalis</name>
    <dbReference type="NCBI Taxonomy" id="435909"/>
    <lineage>
        <taxon>Bacteria</taxon>
        <taxon>Bacillati</taxon>
        <taxon>Bacillota</taxon>
        <taxon>Bacilli</taxon>
        <taxon>Bacillales</taxon>
        <taxon>Bacillaceae</taxon>
        <taxon>Halobacillus</taxon>
    </lineage>
</organism>
<reference evidence="2" key="1">
    <citation type="journal article" date="2019" name="Int. J. Syst. Evol. Microbiol.">
        <title>The Global Catalogue of Microorganisms (GCM) 10K type strain sequencing project: providing services to taxonomists for standard genome sequencing and annotation.</title>
        <authorList>
            <consortium name="The Broad Institute Genomics Platform"/>
            <consortium name="The Broad Institute Genome Sequencing Center for Infectious Disease"/>
            <person name="Wu L."/>
            <person name="Ma J."/>
        </authorList>
    </citation>
    <scope>NUCLEOTIDE SEQUENCE [LARGE SCALE GENOMIC DNA]</scope>
    <source>
        <strain evidence="2">CCUG 73951</strain>
    </source>
</reference>
<comment type="caution">
    <text evidence="1">The sequence shown here is derived from an EMBL/GenBank/DDBJ whole genome shotgun (WGS) entry which is preliminary data.</text>
</comment>